<keyword evidence="2 6" id="KW-0812">Transmembrane</keyword>
<evidence type="ECO:0000256" key="4">
    <source>
        <dbReference type="ARBA" id="ARBA00023136"/>
    </source>
</evidence>
<dbReference type="InterPro" id="IPR047817">
    <property type="entry name" value="ABC2_TM_bact-type"/>
</dbReference>
<comment type="similarity">
    <text evidence="6">Belongs to the ABC-2 integral membrane protein family.</text>
</comment>
<feature type="transmembrane region" description="Helical" evidence="6">
    <location>
        <begin position="224"/>
        <end position="245"/>
    </location>
</feature>
<evidence type="ECO:0000259" key="7">
    <source>
        <dbReference type="PROSITE" id="PS51012"/>
    </source>
</evidence>
<dbReference type="InterPro" id="IPR013525">
    <property type="entry name" value="ABC2_TM"/>
</dbReference>
<dbReference type="AlphaFoldDB" id="A0A919UT72"/>
<feature type="transmembrane region" description="Helical" evidence="6">
    <location>
        <begin position="108"/>
        <end position="128"/>
    </location>
</feature>
<comment type="subcellular location">
    <subcellularLocation>
        <location evidence="6">Cell membrane</location>
        <topology evidence="6">Multi-pass membrane protein</topology>
    </subcellularLocation>
    <subcellularLocation>
        <location evidence="1">Membrane</location>
        <topology evidence="1">Multi-pass membrane protein</topology>
    </subcellularLocation>
</comment>
<protein>
    <recommendedName>
        <fullName evidence="6">Transport permease protein</fullName>
    </recommendedName>
</protein>
<dbReference type="PANTHER" id="PTHR43229:SF2">
    <property type="entry name" value="NODULATION PROTEIN J"/>
    <property type="match status" value="1"/>
</dbReference>
<feature type="transmembrane region" description="Helical" evidence="6">
    <location>
        <begin position="134"/>
        <end position="157"/>
    </location>
</feature>
<dbReference type="InterPro" id="IPR051784">
    <property type="entry name" value="Nod_factor_ABC_transporter"/>
</dbReference>
<evidence type="ECO:0000256" key="1">
    <source>
        <dbReference type="ARBA" id="ARBA00004141"/>
    </source>
</evidence>
<dbReference type="PANTHER" id="PTHR43229">
    <property type="entry name" value="NODULATION PROTEIN J"/>
    <property type="match status" value="1"/>
</dbReference>
<keyword evidence="3 6" id="KW-1133">Transmembrane helix</keyword>
<dbReference type="Proteomes" id="UP000640052">
    <property type="component" value="Unassembled WGS sequence"/>
</dbReference>
<feature type="transmembrane region" description="Helical" evidence="6">
    <location>
        <begin position="21"/>
        <end position="43"/>
    </location>
</feature>
<comment type="caution">
    <text evidence="8">The sequence shown here is derived from an EMBL/GenBank/DDBJ whole genome shotgun (WGS) entry which is preliminary data.</text>
</comment>
<dbReference type="GO" id="GO:0043190">
    <property type="term" value="C:ATP-binding cassette (ABC) transporter complex"/>
    <property type="evidence" value="ECO:0007669"/>
    <property type="project" value="InterPro"/>
</dbReference>
<feature type="domain" description="ABC transmembrane type-2" evidence="7">
    <location>
        <begin position="19"/>
        <end position="248"/>
    </location>
</feature>
<dbReference type="PIRSF" id="PIRSF006648">
    <property type="entry name" value="DrrB"/>
    <property type="match status" value="1"/>
</dbReference>
<dbReference type="EMBL" id="BOOA01000051">
    <property type="protein sequence ID" value="GIH27170.1"/>
    <property type="molecule type" value="Genomic_DNA"/>
</dbReference>
<evidence type="ECO:0000256" key="6">
    <source>
        <dbReference type="RuleBase" id="RU361157"/>
    </source>
</evidence>
<evidence type="ECO:0000313" key="8">
    <source>
        <dbReference type="EMBL" id="GIH27170.1"/>
    </source>
</evidence>
<organism evidence="8 9">
    <name type="scientific">Acrocarpospora phusangensis</name>
    <dbReference type="NCBI Taxonomy" id="1070424"/>
    <lineage>
        <taxon>Bacteria</taxon>
        <taxon>Bacillati</taxon>
        <taxon>Actinomycetota</taxon>
        <taxon>Actinomycetes</taxon>
        <taxon>Streptosporangiales</taxon>
        <taxon>Streptosporangiaceae</taxon>
        <taxon>Acrocarpospora</taxon>
    </lineage>
</organism>
<dbReference type="GO" id="GO:0046677">
    <property type="term" value="P:response to antibiotic"/>
    <property type="evidence" value="ECO:0007669"/>
    <property type="project" value="UniProtKB-KW"/>
</dbReference>
<evidence type="ECO:0000256" key="3">
    <source>
        <dbReference type="ARBA" id="ARBA00022989"/>
    </source>
</evidence>
<name>A0A919UT72_9ACTN</name>
<keyword evidence="5" id="KW-0046">Antibiotic resistance</keyword>
<dbReference type="PROSITE" id="PS51012">
    <property type="entry name" value="ABC_TM2"/>
    <property type="match status" value="1"/>
</dbReference>
<keyword evidence="6" id="KW-0813">Transport</keyword>
<evidence type="ECO:0000256" key="5">
    <source>
        <dbReference type="ARBA" id="ARBA00023251"/>
    </source>
</evidence>
<proteinExistence type="inferred from homology"/>
<accession>A0A919UT72</accession>
<dbReference type="GO" id="GO:0140359">
    <property type="term" value="F:ABC-type transporter activity"/>
    <property type="evidence" value="ECO:0007669"/>
    <property type="project" value="InterPro"/>
</dbReference>
<evidence type="ECO:0000313" key="9">
    <source>
        <dbReference type="Proteomes" id="UP000640052"/>
    </source>
</evidence>
<gene>
    <name evidence="8" type="ORF">Aph01nite_54800</name>
</gene>
<reference evidence="8" key="1">
    <citation type="submission" date="2021-01" db="EMBL/GenBank/DDBJ databases">
        <title>Whole genome shotgun sequence of Acrocarpospora phusangensis NBRC 108782.</title>
        <authorList>
            <person name="Komaki H."/>
            <person name="Tamura T."/>
        </authorList>
    </citation>
    <scope>NUCLEOTIDE SEQUENCE</scope>
    <source>
        <strain evidence="8">NBRC 108782</strain>
    </source>
</reference>
<feature type="transmembrane region" description="Helical" evidence="6">
    <location>
        <begin position="49"/>
        <end position="75"/>
    </location>
</feature>
<sequence>MAFRALAYWLVRYRRTWRGTIVVSVANPILFLLAIGAGLGTLVEGTVEGASYLAFFAPGLLAAATLQNAFVEAGFKVNSALRRERIYSTAAATPLEPGHILAGHLMFITLRLMLSAAAFVVVMALFGLTGSVGVALAVTLAATLTGLAFAAPLAAWAVTVSDFPQLNTVFRFVVMPMYLFSGTFFSVTQLPGPLRAVAYALPLWHGVDLCRALALGTATPGTSLLHAGYLTLCCVAGVLVARVTFRRCLHA</sequence>
<dbReference type="InterPro" id="IPR000412">
    <property type="entry name" value="ABC_2_transport"/>
</dbReference>
<dbReference type="Pfam" id="PF01061">
    <property type="entry name" value="ABC2_membrane"/>
    <property type="match status" value="1"/>
</dbReference>
<keyword evidence="4 6" id="KW-0472">Membrane</keyword>
<keyword evidence="9" id="KW-1185">Reference proteome</keyword>
<dbReference type="PRINTS" id="PR00164">
    <property type="entry name" value="ABC2TRNSPORT"/>
</dbReference>
<keyword evidence="6" id="KW-1003">Cell membrane</keyword>
<feature type="transmembrane region" description="Helical" evidence="6">
    <location>
        <begin position="169"/>
        <end position="187"/>
    </location>
</feature>
<evidence type="ECO:0000256" key="2">
    <source>
        <dbReference type="ARBA" id="ARBA00022692"/>
    </source>
</evidence>